<dbReference type="PANTHER" id="PTHR18966">
    <property type="entry name" value="IONOTROPIC GLUTAMATE RECEPTOR"/>
    <property type="match status" value="1"/>
</dbReference>
<dbReference type="SMART" id="SM00079">
    <property type="entry name" value="PBPe"/>
    <property type="match status" value="1"/>
</dbReference>
<evidence type="ECO:0000256" key="9">
    <source>
        <dbReference type="ARBA" id="ARBA00023170"/>
    </source>
</evidence>
<evidence type="ECO:0008006" key="22">
    <source>
        <dbReference type="Google" id="ProtNLM"/>
    </source>
</evidence>
<dbReference type="Gene3D" id="3.40.50.2300">
    <property type="match status" value="2"/>
</dbReference>
<organism evidence="20 21">
    <name type="scientific">Megalurothrips usitatus</name>
    <name type="common">bean blossom thrips</name>
    <dbReference type="NCBI Taxonomy" id="439358"/>
    <lineage>
        <taxon>Eukaryota</taxon>
        <taxon>Metazoa</taxon>
        <taxon>Ecdysozoa</taxon>
        <taxon>Arthropoda</taxon>
        <taxon>Hexapoda</taxon>
        <taxon>Insecta</taxon>
        <taxon>Pterygota</taxon>
        <taxon>Neoptera</taxon>
        <taxon>Paraneoptera</taxon>
        <taxon>Thysanoptera</taxon>
        <taxon>Terebrantia</taxon>
        <taxon>Thripoidea</taxon>
        <taxon>Thripidae</taxon>
        <taxon>Megalurothrips</taxon>
    </lineage>
</organism>
<evidence type="ECO:0000313" key="21">
    <source>
        <dbReference type="Proteomes" id="UP001075354"/>
    </source>
</evidence>
<feature type="transmembrane region" description="Helical" evidence="16">
    <location>
        <begin position="575"/>
        <end position="594"/>
    </location>
</feature>
<keyword evidence="10" id="KW-0325">Glycoprotein</keyword>
<dbReference type="GO" id="GO:0015276">
    <property type="term" value="F:ligand-gated monoatomic ion channel activity"/>
    <property type="evidence" value="ECO:0007669"/>
    <property type="project" value="InterPro"/>
</dbReference>
<evidence type="ECO:0000259" key="18">
    <source>
        <dbReference type="SMART" id="SM00079"/>
    </source>
</evidence>
<evidence type="ECO:0000259" key="19">
    <source>
        <dbReference type="SMART" id="SM00918"/>
    </source>
</evidence>
<evidence type="ECO:0000256" key="12">
    <source>
        <dbReference type="ARBA" id="ARBA00023286"/>
    </source>
</evidence>
<evidence type="ECO:0000256" key="13">
    <source>
        <dbReference type="ARBA" id="ARBA00023303"/>
    </source>
</evidence>
<keyword evidence="8 16" id="KW-0472">Membrane</keyword>
<keyword evidence="17" id="KW-0732">Signal</keyword>
<keyword evidence="12" id="KW-1071">Ligand-gated ion channel</keyword>
<feature type="chain" id="PRO_5043428934" description="Glutamate receptor ionotropic, kainate 2-like" evidence="17">
    <location>
        <begin position="17"/>
        <end position="976"/>
    </location>
</feature>
<dbReference type="InterPro" id="IPR001320">
    <property type="entry name" value="Iontro_rcpt_C"/>
</dbReference>
<dbReference type="Gene3D" id="1.10.287.70">
    <property type="match status" value="2"/>
</dbReference>
<dbReference type="SUPFAM" id="SSF53850">
    <property type="entry name" value="Periplasmic binding protein-like II"/>
    <property type="match status" value="1"/>
</dbReference>
<dbReference type="Gene3D" id="3.40.190.10">
    <property type="entry name" value="Periplasmic binding protein-like II"/>
    <property type="match status" value="2"/>
</dbReference>
<evidence type="ECO:0000256" key="3">
    <source>
        <dbReference type="ARBA" id="ARBA00022448"/>
    </source>
</evidence>
<dbReference type="Pfam" id="PF00060">
    <property type="entry name" value="Lig_chan"/>
    <property type="match status" value="1"/>
</dbReference>
<keyword evidence="6" id="KW-0770">Synapse</keyword>
<feature type="region of interest" description="Disordered" evidence="15">
    <location>
        <begin position="943"/>
        <end position="976"/>
    </location>
</feature>
<keyword evidence="7" id="KW-0406">Ion transport</keyword>
<reference evidence="20" key="1">
    <citation type="submission" date="2022-12" db="EMBL/GenBank/DDBJ databases">
        <title>Chromosome-level genome assembly of the bean flower thrips Megalurothrips usitatus.</title>
        <authorList>
            <person name="Ma L."/>
            <person name="Liu Q."/>
            <person name="Li H."/>
            <person name="Cai W."/>
        </authorList>
    </citation>
    <scope>NUCLEOTIDE SEQUENCE</scope>
    <source>
        <strain evidence="20">Cailab_2022a</strain>
    </source>
</reference>
<keyword evidence="9" id="KW-0675">Receptor</keyword>
<dbReference type="GO" id="GO:0045211">
    <property type="term" value="C:postsynaptic membrane"/>
    <property type="evidence" value="ECO:0007669"/>
    <property type="project" value="UniProtKB-SubCell"/>
</dbReference>
<evidence type="ECO:0000256" key="7">
    <source>
        <dbReference type="ARBA" id="ARBA00023065"/>
    </source>
</evidence>
<gene>
    <name evidence="20" type="ORF">ONE63_003287</name>
</gene>
<evidence type="ECO:0000256" key="16">
    <source>
        <dbReference type="SAM" id="Phobius"/>
    </source>
</evidence>
<evidence type="ECO:0000256" key="1">
    <source>
        <dbReference type="ARBA" id="ARBA00004141"/>
    </source>
</evidence>
<keyword evidence="3" id="KW-0813">Transport</keyword>
<evidence type="ECO:0000313" key="20">
    <source>
        <dbReference type="EMBL" id="KAJ1521640.1"/>
    </source>
</evidence>
<dbReference type="Pfam" id="PF01094">
    <property type="entry name" value="ANF_receptor"/>
    <property type="match status" value="1"/>
</dbReference>
<comment type="similarity">
    <text evidence="2">Belongs to the glutamate-gated ion channel (TC 1.A.10.1) family.</text>
</comment>
<evidence type="ECO:0000256" key="8">
    <source>
        <dbReference type="ARBA" id="ARBA00023136"/>
    </source>
</evidence>
<feature type="compositionally biased region" description="Low complexity" evidence="15">
    <location>
        <begin position="953"/>
        <end position="969"/>
    </location>
</feature>
<dbReference type="CDD" id="cd06382">
    <property type="entry name" value="PBP1_iGluR_Kainate"/>
    <property type="match status" value="1"/>
</dbReference>
<dbReference type="FunFam" id="1.10.287.70:FF:000143">
    <property type="entry name" value="Probable glutamate receptor"/>
    <property type="match status" value="1"/>
</dbReference>
<evidence type="ECO:0000256" key="15">
    <source>
        <dbReference type="SAM" id="MobiDB-lite"/>
    </source>
</evidence>
<dbReference type="FunFam" id="3.40.190.10:FF:000178">
    <property type="entry name" value="Glutamate receptor subunit"/>
    <property type="match status" value="1"/>
</dbReference>
<dbReference type="Pfam" id="PF10613">
    <property type="entry name" value="Lig_chan-Glu_bd"/>
    <property type="match status" value="1"/>
</dbReference>
<evidence type="ECO:0000256" key="6">
    <source>
        <dbReference type="ARBA" id="ARBA00023018"/>
    </source>
</evidence>
<dbReference type="InterPro" id="IPR015683">
    <property type="entry name" value="Ionotropic_Glu_rcpt"/>
</dbReference>
<keyword evidence="13" id="KW-0407">Ion channel</keyword>
<evidence type="ECO:0000256" key="14">
    <source>
        <dbReference type="ARBA" id="ARBA00034100"/>
    </source>
</evidence>
<dbReference type="InterPro" id="IPR001828">
    <property type="entry name" value="ANF_lig-bd_rcpt"/>
</dbReference>
<keyword evidence="11" id="KW-0628">Postsynaptic cell membrane</keyword>
<dbReference type="SMART" id="SM00918">
    <property type="entry name" value="Lig_chan-Glu_bd"/>
    <property type="match status" value="1"/>
</dbReference>
<keyword evidence="4 16" id="KW-0812">Transmembrane</keyword>
<proteinExistence type="inferred from homology"/>
<evidence type="ECO:0000256" key="11">
    <source>
        <dbReference type="ARBA" id="ARBA00023257"/>
    </source>
</evidence>
<dbReference type="FunFam" id="1.10.287.70:FF:000134">
    <property type="entry name" value="Glutamate receptor, ionotropic kainate"/>
    <property type="match status" value="1"/>
</dbReference>
<dbReference type="Proteomes" id="UP001075354">
    <property type="component" value="Chromosome 13"/>
</dbReference>
<evidence type="ECO:0000256" key="5">
    <source>
        <dbReference type="ARBA" id="ARBA00022989"/>
    </source>
</evidence>
<sequence length="976" mass="109219">MLLLAVLVLALTAASGQDWGPAGQQWGAAAPNGYPAGDPSQLHLVGLFYEDEWQEIMAFRAAIDRVNMDKLVLPDVTLVPVVEVLTSTDSFSLSKRVCNLTAQGVAAIFGPSKKENINIVSSICETLNIPHVLTTYTAVRKPTKCRVNLAPDRPSISKAIVDLLEDMAWKTFTIIYEDDEGLFRLQEVLKAHGPGDDPITVRRLGEDLDYRPLLKEIQNSTETRVILDVAADKLVDLFRQARQVNMMGDYISYLATSLDAHTENFADFEEWRSEERGASNVTGLRLVDPYSAETQNALQDWLFSERLRGNTVTLTASEIKTSAALVNDAVHVLARSLHMLNQTEPAVAEQPLTCDAVTPWFHGERIVTYTHARYSNPDLEERGMTGPLSLDPDNDFRRTNFSLTLIDTVLGNATGVWNASGVHLFRSVEEMETATKEMLAKKVMRVVSKIGAPYLMLKDNYTAEPGHSNNDALRGYSLDLIDAIAEKLKFRYEFYLVQDGQYGSLKNGMWNGLIKDLLDRKADLGLCDLTITYDRERAVDFTMPFMTLGISILYSPPEPKPKNRFSFLEPLEMQVWIYMAFAYVAVSIMLFVLARTTPNEWDNPHPCDPDPDELENTFTLINSLWFAMGSFLQQGCDFLPKISPYEWEPSSPSEDETVLEFTLNLANAIWHNVGSIMQQGSDIAPKAPSTRLVAGMWWFFTLIMISSYTANLAAFLTDALDTTTITGAKDLAMQNKIRYGCLKGGSTMSFFQNSNFSDYQRMWDFMSNEKPTVFTDSNPKGVERVLQNKGDYAFFMESTSIEYETARKCELRQVGGLLDSKGYGIAMPRNSPYRTLISGAVLKLQEEGDLTRLKQKWWREEDDGSRCESLQTDGPSGTQSMKLGLDNVGGVFLVLMWGCIAAFFMAIFEFLWNTRTVAIENKISVKEALKREFMFAIRCSGTTKPVRHKTPTSSTGSRSSLSQSSRAPSMAKSVAK</sequence>
<dbReference type="SUPFAM" id="SSF53822">
    <property type="entry name" value="Periplasmic binding protein-like I"/>
    <property type="match status" value="1"/>
</dbReference>
<comment type="subcellular location">
    <subcellularLocation>
        <location evidence="1">Membrane</location>
        <topology evidence="1">Multi-pass membrane protein</topology>
    </subcellularLocation>
    <subcellularLocation>
        <location evidence="14">Postsynaptic cell membrane</location>
    </subcellularLocation>
</comment>
<protein>
    <recommendedName>
        <fullName evidence="22">Glutamate receptor ionotropic, kainate 2-like</fullName>
    </recommendedName>
</protein>
<dbReference type="EMBL" id="JAPTSV010000013">
    <property type="protein sequence ID" value="KAJ1521640.1"/>
    <property type="molecule type" value="Genomic_DNA"/>
</dbReference>
<dbReference type="FunFam" id="3.40.190.10:FF:000061">
    <property type="entry name" value="Glutamate receptor, ionotropic kainate"/>
    <property type="match status" value="1"/>
</dbReference>
<feature type="signal peptide" evidence="17">
    <location>
        <begin position="1"/>
        <end position="16"/>
    </location>
</feature>
<accession>A0AAV7XDU7</accession>
<comment type="caution">
    <text evidence="20">The sequence shown here is derived from an EMBL/GenBank/DDBJ whole genome shotgun (WGS) entry which is preliminary data.</text>
</comment>
<evidence type="ECO:0000256" key="4">
    <source>
        <dbReference type="ARBA" id="ARBA00022692"/>
    </source>
</evidence>
<feature type="domain" description="Ionotropic glutamate receptor L-glutamate and glycine-binding" evidence="19">
    <location>
        <begin position="453"/>
        <end position="519"/>
    </location>
</feature>
<evidence type="ECO:0000256" key="10">
    <source>
        <dbReference type="ARBA" id="ARBA00023180"/>
    </source>
</evidence>
<feature type="transmembrane region" description="Helical" evidence="16">
    <location>
        <begin position="696"/>
        <end position="716"/>
    </location>
</feature>
<keyword evidence="5 16" id="KW-1133">Transmembrane helix</keyword>
<feature type="domain" description="Ionotropic glutamate receptor C-terminal" evidence="18">
    <location>
        <begin position="443"/>
        <end position="860"/>
    </location>
</feature>
<dbReference type="AlphaFoldDB" id="A0AAV7XDU7"/>
<evidence type="ECO:0000256" key="2">
    <source>
        <dbReference type="ARBA" id="ARBA00008685"/>
    </source>
</evidence>
<dbReference type="InterPro" id="IPR028082">
    <property type="entry name" value="Peripla_BP_I"/>
</dbReference>
<feature type="transmembrane region" description="Helical" evidence="16">
    <location>
        <begin position="891"/>
        <end position="912"/>
    </location>
</feature>
<keyword evidence="21" id="KW-1185">Reference proteome</keyword>
<dbReference type="InterPro" id="IPR019594">
    <property type="entry name" value="Glu/Gly-bd"/>
</dbReference>
<evidence type="ECO:0000256" key="17">
    <source>
        <dbReference type="SAM" id="SignalP"/>
    </source>
</evidence>
<name>A0AAV7XDU7_9NEOP</name>